<accession>A0A0A1TDE2</accession>
<organism evidence="2 3">
    <name type="scientific">[Torrubiella] hemipterigena</name>
    <dbReference type="NCBI Taxonomy" id="1531966"/>
    <lineage>
        <taxon>Eukaryota</taxon>
        <taxon>Fungi</taxon>
        <taxon>Dikarya</taxon>
        <taxon>Ascomycota</taxon>
        <taxon>Pezizomycotina</taxon>
        <taxon>Sordariomycetes</taxon>
        <taxon>Hypocreomycetidae</taxon>
        <taxon>Hypocreales</taxon>
        <taxon>Clavicipitaceae</taxon>
        <taxon>Clavicipitaceae incertae sedis</taxon>
        <taxon>'Torrubiella' clade</taxon>
    </lineage>
</organism>
<proteinExistence type="predicted"/>
<evidence type="ECO:0000313" key="2">
    <source>
        <dbReference type="EMBL" id="CEJ95061.1"/>
    </source>
</evidence>
<name>A0A0A1TDE2_9HYPO</name>
<evidence type="ECO:0000313" key="3">
    <source>
        <dbReference type="Proteomes" id="UP000039046"/>
    </source>
</evidence>
<protein>
    <submittedName>
        <fullName evidence="2">Uncharacterized protein</fullName>
    </submittedName>
</protein>
<dbReference type="EMBL" id="CDHN01000008">
    <property type="protein sequence ID" value="CEJ95061.1"/>
    <property type="molecule type" value="Genomic_DNA"/>
</dbReference>
<feature type="region of interest" description="Disordered" evidence="1">
    <location>
        <begin position="35"/>
        <end position="77"/>
    </location>
</feature>
<reference evidence="2 3" key="1">
    <citation type="journal article" date="2015" name="Genome Announc.">
        <title>Draft Genome Sequence and Gene Annotation of the Entomopathogenic Fungus Verticillium hemipterigenum.</title>
        <authorList>
            <person name="Horn F."/>
            <person name="Habel A."/>
            <person name="Scharf D.H."/>
            <person name="Dworschak J."/>
            <person name="Brakhage A.A."/>
            <person name="Guthke R."/>
            <person name="Hertweck C."/>
            <person name="Linde J."/>
        </authorList>
    </citation>
    <scope>NUCLEOTIDE SEQUENCE [LARGE SCALE GENOMIC DNA]</scope>
</reference>
<feature type="compositionally biased region" description="Polar residues" evidence="1">
    <location>
        <begin position="35"/>
        <end position="50"/>
    </location>
</feature>
<dbReference type="AlphaFoldDB" id="A0A0A1TDE2"/>
<dbReference type="OrthoDB" id="3823086at2759"/>
<dbReference type="HOGENOM" id="CLU_687326_0_0_1"/>
<gene>
    <name evidence="2" type="ORF">VHEMI10564</name>
</gene>
<sequence length="401" mass="45405">MLNVVFLLSYIYQFKTIVPTKSSFDNILDDEASSQLNAKQPRHSLNLTSDGNDRSENNGARTPSYNESSSIVEDHGKKYGENLPKTIRDIGPRPVEWKDVPDDAMLNLMYTQLSNKVLNSLFPSVWTPNGAFKATYKHLQEMPSRAVKKDKTIPNKGYLEWCIIFGKVFQCHPAVVTPDWSRIIVRLSRSSHEVPVFGRDGMVRRTITAAKAWNELHVDQKFLIIYHIRTRNSSCADLSSKEGDIQEVLRLLEGANNRPGTSVELLSIGIDRFSTNVERLAWLTNKFLSLDLRLVIVVPEKFPGPEYIFRHNSNGIRYGNFRMSGIAAVVNNEHPENREAAKDLVQILRFINAGKQGTDGNGVAYKKWTENRNGFRICPDAEHVTGIDPLAPVMSRKLQHI</sequence>
<evidence type="ECO:0000256" key="1">
    <source>
        <dbReference type="SAM" id="MobiDB-lite"/>
    </source>
</evidence>
<keyword evidence="3" id="KW-1185">Reference proteome</keyword>
<feature type="compositionally biased region" description="Polar residues" evidence="1">
    <location>
        <begin position="57"/>
        <end position="71"/>
    </location>
</feature>
<dbReference type="Proteomes" id="UP000039046">
    <property type="component" value="Unassembled WGS sequence"/>
</dbReference>